<dbReference type="PANTHER" id="PTHR34581">
    <property type="entry name" value="PTS SYSTEM N,N'-DIACETYLCHITOBIOSE-SPECIFIC EIIB COMPONENT"/>
    <property type="match status" value="1"/>
</dbReference>
<dbReference type="AlphaFoldDB" id="A0A1T4Q446"/>
<evidence type="ECO:0000256" key="2">
    <source>
        <dbReference type="ARBA" id="ARBA00022553"/>
    </source>
</evidence>
<name>A0A1T4Q446_9ENTE</name>
<dbReference type="InterPro" id="IPR013012">
    <property type="entry name" value="PTS_EIIB_3"/>
</dbReference>
<dbReference type="PROSITE" id="PS51100">
    <property type="entry name" value="PTS_EIIB_TYPE_3"/>
    <property type="match status" value="1"/>
</dbReference>
<keyword evidence="2" id="KW-0597">Phosphoprotein</keyword>
<evidence type="ECO:0000256" key="5">
    <source>
        <dbReference type="ARBA" id="ARBA00022683"/>
    </source>
</evidence>
<evidence type="ECO:0000256" key="1">
    <source>
        <dbReference type="ARBA" id="ARBA00022448"/>
    </source>
</evidence>
<dbReference type="CDD" id="cd05564">
    <property type="entry name" value="PTS_IIB_chitobiose_lichenan"/>
    <property type="match status" value="1"/>
</dbReference>
<keyword evidence="3" id="KW-0762">Sugar transport</keyword>
<keyword evidence="4" id="KW-0808">Transferase</keyword>
<evidence type="ECO:0000259" key="8">
    <source>
        <dbReference type="PROSITE" id="PS51100"/>
    </source>
</evidence>
<dbReference type="STRING" id="263852.SAMN02745116_02055"/>
<keyword evidence="10" id="KW-1185">Reference proteome</keyword>
<keyword evidence="5" id="KW-0598">Phosphotransferase system</keyword>
<dbReference type="GO" id="GO:0009401">
    <property type="term" value="P:phosphoenolpyruvate-dependent sugar phosphotransferase system"/>
    <property type="evidence" value="ECO:0007669"/>
    <property type="project" value="UniProtKB-KW"/>
</dbReference>
<feature type="domain" description="PTS EIIB type-3" evidence="8">
    <location>
        <begin position="3"/>
        <end position="101"/>
    </location>
</feature>
<gene>
    <name evidence="9" type="ORF">SAMN02745116_02055</name>
</gene>
<dbReference type="InterPro" id="IPR003501">
    <property type="entry name" value="PTS_EIIB_2/3"/>
</dbReference>
<evidence type="ECO:0000256" key="6">
    <source>
        <dbReference type="ARBA" id="ARBA00022777"/>
    </source>
</evidence>
<dbReference type="Proteomes" id="UP000190328">
    <property type="component" value="Unassembled WGS sequence"/>
</dbReference>
<dbReference type="RefSeq" id="WP_078807972.1">
    <property type="nucleotide sequence ID" value="NZ_FUXI01000025.1"/>
</dbReference>
<dbReference type="GO" id="GO:0008982">
    <property type="term" value="F:protein-N(PI)-phosphohistidine-sugar phosphotransferase activity"/>
    <property type="evidence" value="ECO:0007669"/>
    <property type="project" value="InterPro"/>
</dbReference>
<dbReference type="Pfam" id="PF02302">
    <property type="entry name" value="PTS_IIB"/>
    <property type="match status" value="1"/>
</dbReference>
<reference evidence="9 10" key="1">
    <citation type="submission" date="2017-02" db="EMBL/GenBank/DDBJ databases">
        <authorList>
            <person name="Peterson S.W."/>
        </authorList>
    </citation>
    <scope>NUCLEOTIDE SEQUENCE [LARGE SCALE GENOMIC DNA]</scope>
    <source>
        <strain evidence="9 10">ATCC BAA-1030</strain>
    </source>
</reference>
<dbReference type="InterPro" id="IPR051819">
    <property type="entry name" value="PTS_sugar-specific_EIIB"/>
</dbReference>
<protein>
    <submittedName>
        <fullName evidence="9">PTS system, cellobiose-specific IIB component</fullName>
    </submittedName>
</protein>
<evidence type="ECO:0000256" key="7">
    <source>
        <dbReference type="PROSITE-ProRule" id="PRU00423"/>
    </source>
</evidence>
<evidence type="ECO:0000256" key="4">
    <source>
        <dbReference type="ARBA" id="ARBA00022679"/>
    </source>
</evidence>
<dbReference type="EMBL" id="FUXI01000025">
    <property type="protein sequence ID" value="SJZ98434.1"/>
    <property type="molecule type" value="Genomic_DNA"/>
</dbReference>
<dbReference type="OrthoDB" id="9808134at2"/>
<keyword evidence="1" id="KW-0813">Transport</keyword>
<evidence type="ECO:0000313" key="9">
    <source>
        <dbReference type="EMBL" id="SJZ98434.1"/>
    </source>
</evidence>
<feature type="modified residue" description="Phosphocysteine; by EIIA" evidence="7">
    <location>
        <position position="10"/>
    </location>
</feature>
<dbReference type="PANTHER" id="PTHR34581:SF2">
    <property type="entry name" value="PTS SYSTEM N,N'-DIACETYLCHITOBIOSE-SPECIFIC EIIB COMPONENT"/>
    <property type="match status" value="1"/>
</dbReference>
<dbReference type="SUPFAM" id="SSF52794">
    <property type="entry name" value="PTS system IIB component-like"/>
    <property type="match status" value="1"/>
</dbReference>
<keyword evidence="6" id="KW-0418">Kinase</keyword>
<evidence type="ECO:0000313" key="10">
    <source>
        <dbReference type="Proteomes" id="UP000190328"/>
    </source>
</evidence>
<sequence>MKKTQIRLFCSAGMSTTLLVKKMQKEADSKDANVEIEAFPVSEISSHAKDADVILLGPQIRYLEGKVKEEFPEKKIEVIAMRDYGMMDGKKVFENAMELLK</sequence>
<dbReference type="GO" id="GO:0016301">
    <property type="term" value="F:kinase activity"/>
    <property type="evidence" value="ECO:0007669"/>
    <property type="project" value="UniProtKB-KW"/>
</dbReference>
<organism evidence="9 10">
    <name type="scientific">Pilibacter termitis</name>
    <dbReference type="NCBI Taxonomy" id="263852"/>
    <lineage>
        <taxon>Bacteria</taxon>
        <taxon>Bacillati</taxon>
        <taxon>Bacillota</taxon>
        <taxon>Bacilli</taxon>
        <taxon>Lactobacillales</taxon>
        <taxon>Enterococcaceae</taxon>
        <taxon>Pilibacter</taxon>
    </lineage>
</organism>
<dbReference type="Gene3D" id="3.40.50.2300">
    <property type="match status" value="1"/>
</dbReference>
<evidence type="ECO:0000256" key="3">
    <source>
        <dbReference type="ARBA" id="ARBA00022597"/>
    </source>
</evidence>
<proteinExistence type="predicted"/>
<dbReference type="InterPro" id="IPR036095">
    <property type="entry name" value="PTS_EIIB-like_sf"/>
</dbReference>
<accession>A0A1T4Q446</accession>